<organism evidence="1 2">
    <name type="scientific">Austropuccinia psidii MF-1</name>
    <dbReference type="NCBI Taxonomy" id="1389203"/>
    <lineage>
        <taxon>Eukaryota</taxon>
        <taxon>Fungi</taxon>
        <taxon>Dikarya</taxon>
        <taxon>Basidiomycota</taxon>
        <taxon>Pucciniomycotina</taxon>
        <taxon>Pucciniomycetes</taxon>
        <taxon>Pucciniales</taxon>
        <taxon>Sphaerophragmiaceae</taxon>
        <taxon>Austropuccinia</taxon>
    </lineage>
</organism>
<dbReference type="Proteomes" id="UP000765509">
    <property type="component" value="Unassembled WGS sequence"/>
</dbReference>
<keyword evidence="2" id="KW-1185">Reference proteome</keyword>
<reference evidence="1" key="1">
    <citation type="submission" date="2021-03" db="EMBL/GenBank/DDBJ databases">
        <title>Draft genome sequence of rust myrtle Austropuccinia psidii MF-1, a brazilian biotype.</title>
        <authorList>
            <person name="Quecine M.C."/>
            <person name="Pachon D.M.R."/>
            <person name="Bonatelli M.L."/>
            <person name="Correr F.H."/>
            <person name="Franceschini L.M."/>
            <person name="Leite T.F."/>
            <person name="Margarido G.R.A."/>
            <person name="Almeida C.A."/>
            <person name="Ferrarezi J.A."/>
            <person name="Labate C.A."/>
        </authorList>
    </citation>
    <scope>NUCLEOTIDE SEQUENCE</scope>
    <source>
        <strain evidence="1">MF-1</strain>
    </source>
</reference>
<dbReference type="AlphaFoldDB" id="A0A9Q3EHT8"/>
<comment type="caution">
    <text evidence="1">The sequence shown here is derived from an EMBL/GenBank/DDBJ whole genome shotgun (WGS) entry which is preliminary data.</text>
</comment>
<name>A0A9Q3EHT8_9BASI</name>
<dbReference type="EMBL" id="AVOT02029687">
    <property type="protein sequence ID" value="MBW0522616.1"/>
    <property type="molecule type" value="Genomic_DNA"/>
</dbReference>
<evidence type="ECO:0000313" key="1">
    <source>
        <dbReference type="EMBL" id="MBW0522616.1"/>
    </source>
</evidence>
<protein>
    <submittedName>
        <fullName evidence="1">Uncharacterized protein</fullName>
    </submittedName>
</protein>
<dbReference type="OrthoDB" id="2506710at2759"/>
<accession>A0A9Q3EHT8</accession>
<sequence>MRQKEAKGGNSLAPKSRWVSNHNWTHLSQFWPPIPWTQIWPRNPLDNNLAINPIGPIFGHGPRWTIFPAMASGNQQRAPNHFSKHSPQLKGNSSIPPCIPYSRLQEWTKFHLSKSWSQNPIPLLKEDSVTHQSGNTWQQSEDHSRIPITWPCRSWVGNFIQDNFKGILRGYTVLQSVVKASSISITLGQLNWSIQASIKQPVCPWPNWANSNTQFIFKMAVTAEPSIGQALLKEVPKLKEWLHFSGEGEYEHMEFIRGIEMIREDFELPERFVTARFNTLFTISAHRWYIKLRQVHGHQSCTWWKTQIIKKWANDAWRLKVETAFESSKFNAEKKNLYHGFVTKRID</sequence>
<proteinExistence type="predicted"/>
<gene>
    <name evidence="1" type="ORF">O181_062331</name>
</gene>
<evidence type="ECO:0000313" key="2">
    <source>
        <dbReference type="Proteomes" id="UP000765509"/>
    </source>
</evidence>